<dbReference type="EMBL" id="GBXM01010311">
    <property type="protein sequence ID" value="JAH98266.1"/>
    <property type="molecule type" value="Transcribed_RNA"/>
</dbReference>
<reference evidence="1" key="1">
    <citation type="submission" date="2014-11" db="EMBL/GenBank/DDBJ databases">
        <authorList>
            <person name="Amaro Gonzalez C."/>
        </authorList>
    </citation>
    <scope>NUCLEOTIDE SEQUENCE</scope>
</reference>
<organism evidence="1">
    <name type="scientific">Anguilla anguilla</name>
    <name type="common">European freshwater eel</name>
    <name type="synonym">Muraena anguilla</name>
    <dbReference type="NCBI Taxonomy" id="7936"/>
    <lineage>
        <taxon>Eukaryota</taxon>
        <taxon>Metazoa</taxon>
        <taxon>Chordata</taxon>
        <taxon>Craniata</taxon>
        <taxon>Vertebrata</taxon>
        <taxon>Euteleostomi</taxon>
        <taxon>Actinopterygii</taxon>
        <taxon>Neopterygii</taxon>
        <taxon>Teleostei</taxon>
        <taxon>Anguilliformes</taxon>
        <taxon>Anguillidae</taxon>
        <taxon>Anguilla</taxon>
    </lineage>
</organism>
<protein>
    <submittedName>
        <fullName evidence="1">Uncharacterized protein</fullName>
    </submittedName>
</protein>
<evidence type="ECO:0000313" key="1">
    <source>
        <dbReference type="EMBL" id="JAH98266.1"/>
    </source>
</evidence>
<accession>A0A0E9X760</accession>
<dbReference type="AlphaFoldDB" id="A0A0E9X760"/>
<sequence>MLNTVHCRLLSKMCFSLVESVHSAKCTINAAYSLWHVCVG</sequence>
<name>A0A0E9X760_ANGAN</name>
<reference evidence="1" key="2">
    <citation type="journal article" date="2015" name="Fish Shellfish Immunol.">
        <title>Early steps in the European eel (Anguilla anguilla)-Vibrio vulnificus interaction in the gills: Role of the RtxA13 toxin.</title>
        <authorList>
            <person name="Callol A."/>
            <person name="Pajuelo D."/>
            <person name="Ebbesson L."/>
            <person name="Teles M."/>
            <person name="MacKenzie S."/>
            <person name="Amaro C."/>
        </authorList>
    </citation>
    <scope>NUCLEOTIDE SEQUENCE</scope>
</reference>
<proteinExistence type="predicted"/>